<evidence type="ECO:0000313" key="2">
    <source>
        <dbReference type="EMBL" id="EKD16858.1"/>
    </source>
</evidence>
<keyword evidence="3" id="KW-1185">Reference proteome</keyword>
<dbReference type="OrthoDB" id="5413827at2759"/>
<protein>
    <submittedName>
        <fullName evidence="2">Uncharacterized protein</fullName>
    </submittedName>
</protein>
<proteinExistence type="predicted"/>
<dbReference type="KEGG" id="mbe:MBM_05327"/>
<dbReference type="Proteomes" id="UP000006753">
    <property type="component" value="Unassembled WGS sequence"/>
</dbReference>
<dbReference type="HOGENOM" id="CLU_1489313_0_0_1"/>
<sequence length="181" mass="19543">MTSNLVNVSRHSRQTSVTSLSQFYHRDSATLGLPKPDVRRVGVEVLRRDLWIGGLEAISGEESRTGERREGEARRKGLGEWRELCALWGGMWIVNLTIKGSLRVKLLQTDPGEPSSSAAPEGATTSASASASASASPQPPLFSLLQRTRCRQTRGASWTSGATGSFTASSPSNLSGIWSWK</sequence>
<accession>K1X863</accession>
<gene>
    <name evidence="2" type="ORF">MBM_05327</name>
</gene>
<reference evidence="2 3" key="1">
    <citation type="journal article" date="2012" name="BMC Genomics">
        <title>Sequencing the genome of Marssonina brunnea reveals fungus-poplar co-evolution.</title>
        <authorList>
            <person name="Zhu S."/>
            <person name="Cao Y.-Z."/>
            <person name="Jiang C."/>
            <person name="Tan B.-Y."/>
            <person name="Wang Z."/>
            <person name="Feng S."/>
            <person name="Zhang L."/>
            <person name="Su X.-H."/>
            <person name="Brejova B."/>
            <person name="Vinar T."/>
            <person name="Xu M."/>
            <person name="Wang M.-X."/>
            <person name="Zhang S.-G."/>
            <person name="Huang M.-R."/>
            <person name="Wu R."/>
            <person name="Zhou Y."/>
        </authorList>
    </citation>
    <scope>NUCLEOTIDE SEQUENCE [LARGE SCALE GENOMIC DNA]</scope>
    <source>
        <strain evidence="2 3">MB_m1</strain>
    </source>
</reference>
<name>K1X863_MARBU</name>
<evidence type="ECO:0000256" key="1">
    <source>
        <dbReference type="SAM" id="MobiDB-lite"/>
    </source>
</evidence>
<dbReference type="EMBL" id="JH921438">
    <property type="protein sequence ID" value="EKD16858.1"/>
    <property type="molecule type" value="Genomic_DNA"/>
</dbReference>
<dbReference type="AlphaFoldDB" id="K1X863"/>
<organism evidence="2 3">
    <name type="scientific">Marssonina brunnea f. sp. multigermtubi (strain MB_m1)</name>
    <name type="common">Marssonina leaf spot fungus</name>
    <dbReference type="NCBI Taxonomy" id="1072389"/>
    <lineage>
        <taxon>Eukaryota</taxon>
        <taxon>Fungi</taxon>
        <taxon>Dikarya</taxon>
        <taxon>Ascomycota</taxon>
        <taxon>Pezizomycotina</taxon>
        <taxon>Leotiomycetes</taxon>
        <taxon>Helotiales</taxon>
        <taxon>Drepanopezizaceae</taxon>
        <taxon>Drepanopeziza</taxon>
    </lineage>
</organism>
<dbReference type="InParanoid" id="K1X863"/>
<evidence type="ECO:0000313" key="3">
    <source>
        <dbReference type="Proteomes" id="UP000006753"/>
    </source>
</evidence>
<feature type="region of interest" description="Disordered" evidence="1">
    <location>
        <begin position="156"/>
        <end position="181"/>
    </location>
</feature>
<feature type="region of interest" description="Disordered" evidence="1">
    <location>
        <begin position="110"/>
        <end position="138"/>
    </location>
</feature>
<feature type="compositionally biased region" description="Low complexity" evidence="1">
    <location>
        <begin position="156"/>
        <end position="172"/>
    </location>
</feature>
<feature type="compositionally biased region" description="Low complexity" evidence="1">
    <location>
        <begin position="111"/>
        <end position="136"/>
    </location>
</feature>